<dbReference type="InterPro" id="IPR017853">
    <property type="entry name" value="GH"/>
</dbReference>
<evidence type="ECO:0000313" key="9">
    <source>
        <dbReference type="EMBL" id="KIM72150.1"/>
    </source>
</evidence>
<gene>
    <name evidence="9" type="ORF">PILCRDRAFT_16399</name>
</gene>
<dbReference type="Pfam" id="PF22848">
    <property type="entry name" value="ASD1_dom"/>
    <property type="match status" value="1"/>
</dbReference>
<dbReference type="STRING" id="765440.A0A0C3EHQ2"/>
<dbReference type="SMART" id="SM00813">
    <property type="entry name" value="Alpha-L-AF_C"/>
    <property type="match status" value="1"/>
</dbReference>
<evidence type="ECO:0000256" key="4">
    <source>
        <dbReference type="ARBA" id="ARBA00012670"/>
    </source>
</evidence>
<dbReference type="PANTHER" id="PTHR31776">
    <property type="entry name" value="ALPHA-L-ARABINOFURANOSIDASE 1"/>
    <property type="match status" value="1"/>
</dbReference>
<comment type="catalytic activity">
    <reaction evidence="1">
        <text>Hydrolysis of terminal non-reducing alpha-L-arabinofuranoside residues in alpha-L-arabinosides.</text>
        <dbReference type="EC" id="3.2.1.55"/>
    </reaction>
</comment>
<keyword evidence="5" id="KW-0732">Signal</keyword>
<comment type="similarity">
    <text evidence="3">Belongs to the glycosyl hydrolase 51 family.</text>
</comment>
<name>A0A0C3EHQ2_PILCF</name>
<evidence type="ECO:0000259" key="8">
    <source>
        <dbReference type="SMART" id="SM00813"/>
    </source>
</evidence>
<dbReference type="HOGENOM" id="CLU_010060_1_1_1"/>
<dbReference type="GO" id="GO:0031222">
    <property type="term" value="P:arabinan catabolic process"/>
    <property type="evidence" value="ECO:0007669"/>
    <property type="project" value="UniProtKB-UniPathway"/>
</dbReference>
<dbReference type="InterPro" id="IPR055235">
    <property type="entry name" value="ASD1_cat"/>
</dbReference>
<sequence length="647" mass="70454">MGQQAIPFRQRYVRDFYLLLHLSADRKVIDGMMFEPNLPRDTLILNRVLVQHSGDGGLYAELLQNRAFQQVDPASTTEALAAWTAVNGAKISVIVDSMPLSAALPNSLQLSVPQNANGQVGFTNSGYQGIKVDPSWTYKASFYYRFPQSTSFSGSLTMSLISSSGSVLASALVNISGSQTKWMQLNTTLQAMTGPSDNNNVFCVTLNGADAANETINFSLFSLFPPTYKGRENGMRLDIAETLASLKPSFFRLPGGNNLEVTGQTIDTRWQWNATVGPLTDRPGRVGDWSYINTDGLGLYEYLTFCEDVGMEAIMAVWAGYSLAPSSVNESQLGPYIQQAINFVIGDSASSAPATIRASMGHPEPFKLTYVEVGNEDFFSTTWSNYIATLSTQFPDLKFIATSHPSNPVLTPAPSYYDLHVYDTPSWFAGNSFYYDNFKRNGIFYFEVSEYAAISTNANNLFGTPAQGRLTYPTMQGSAAEAAFMTGLERNSDIVFAASYAPLLNHVADSQWTPNLVSFDAGSVVQSTSFYVQQLFSVNRGDEYLPSTLPIANGTLFWSVTRRTTTNELLIKISNTDNTSQDMTFQLPFANVAPKGTVQLLTGDAAASNTLDAPTSVVPSNQTVATGVTFNWTAPGYSVAILTVEAS</sequence>
<keyword evidence="7" id="KW-0325">Glycoprotein</keyword>
<dbReference type="Gene3D" id="3.20.20.80">
    <property type="entry name" value="Glycosidases"/>
    <property type="match status" value="1"/>
</dbReference>
<dbReference type="GO" id="GO:0046556">
    <property type="term" value="F:alpha-L-arabinofuranosidase activity"/>
    <property type="evidence" value="ECO:0007669"/>
    <property type="project" value="UniProtKB-EC"/>
</dbReference>
<dbReference type="UniPathway" id="UPA00667"/>
<reference evidence="10" key="2">
    <citation type="submission" date="2015-01" db="EMBL/GenBank/DDBJ databases">
        <title>Evolutionary Origins and Diversification of the Mycorrhizal Mutualists.</title>
        <authorList>
            <consortium name="DOE Joint Genome Institute"/>
            <consortium name="Mycorrhizal Genomics Consortium"/>
            <person name="Kohler A."/>
            <person name="Kuo A."/>
            <person name="Nagy L.G."/>
            <person name="Floudas D."/>
            <person name="Copeland A."/>
            <person name="Barry K.W."/>
            <person name="Cichocki N."/>
            <person name="Veneault-Fourrey C."/>
            <person name="LaButti K."/>
            <person name="Lindquist E.A."/>
            <person name="Lipzen A."/>
            <person name="Lundell T."/>
            <person name="Morin E."/>
            <person name="Murat C."/>
            <person name="Riley R."/>
            <person name="Ohm R."/>
            <person name="Sun H."/>
            <person name="Tunlid A."/>
            <person name="Henrissat B."/>
            <person name="Grigoriev I.V."/>
            <person name="Hibbett D.S."/>
            <person name="Martin F."/>
        </authorList>
    </citation>
    <scope>NUCLEOTIDE SEQUENCE [LARGE SCALE GENOMIC DNA]</scope>
    <source>
        <strain evidence="10">F 1598</strain>
    </source>
</reference>
<keyword evidence="10" id="KW-1185">Reference proteome</keyword>
<reference evidence="9 10" key="1">
    <citation type="submission" date="2014-04" db="EMBL/GenBank/DDBJ databases">
        <authorList>
            <consortium name="DOE Joint Genome Institute"/>
            <person name="Kuo A."/>
            <person name="Tarkka M."/>
            <person name="Buscot F."/>
            <person name="Kohler A."/>
            <person name="Nagy L.G."/>
            <person name="Floudas D."/>
            <person name="Copeland A."/>
            <person name="Barry K.W."/>
            <person name="Cichocki N."/>
            <person name="Veneault-Fourrey C."/>
            <person name="LaButti K."/>
            <person name="Lindquist E.A."/>
            <person name="Lipzen A."/>
            <person name="Lundell T."/>
            <person name="Morin E."/>
            <person name="Murat C."/>
            <person name="Sun H."/>
            <person name="Tunlid A."/>
            <person name="Henrissat B."/>
            <person name="Grigoriev I.V."/>
            <person name="Hibbett D.S."/>
            <person name="Martin F."/>
            <person name="Nordberg H.P."/>
            <person name="Cantor M.N."/>
            <person name="Hua S.X."/>
        </authorList>
    </citation>
    <scope>NUCLEOTIDE SEQUENCE [LARGE SCALE GENOMIC DNA]</scope>
    <source>
        <strain evidence="9 10">F 1598</strain>
    </source>
</reference>
<evidence type="ECO:0000256" key="1">
    <source>
        <dbReference type="ARBA" id="ARBA00001462"/>
    </source>
</evidence>
<protein>
    <recommendedName>
        <fullName evidence="4">non-reducing end alpha-L-arabinofuranosidase</fullName>
        <ecNumber evidence="4">3.2.1.55</ecNumber>
    </recommendedName>
</protein>
<dbReference type="GO" id="GO:0046373">
    <property type="term" value="P:L-arabinose metabolic process"/>
    <property type="evidence" value="ECO:0007669"/>
    <property type="project" value="InterPro"/>
</dbReference>
<evidence type="ECO:0000256" key="5">
    <source>
        <dbReference type="ARBA" id="ARBA00022729"/>
    </source>
</evidence>
<dbReference type="InParanoid" id="A0A0C3EHQ2"/>
<evidence type="ECO:0000256" key="2">
    <source>
        <dbReference type="ARBA" id="ARBA00004834"/>
    </source>
</evidence>
<organism evidence="9 10">
    <name type="scientific">Piloderma croceum (strain F 1598)</name>
    <dbReference type="NCBI Taxonomy" id="765440"/>
    <lineage>
        <taxon>Eukaryota</taxon>
        <taxon>Fungi</taxon>
        <taxon>Dikarya</taxon>
        <taxon>Basidiomycota</taxon>
        <taxon>Agaricomycotina</taxon>
        <taxon>Agaricomycetes</taxon>
        <taxon>Agaricomycetidae</taxon>
        <taxon>Atheliales</taxon>
        <taxon>Atheliaceae</taxon>
        <taxon>Piloderma</taxon>
    </lineage>
</organism>
<dbReference type="InterPro" id="IPR013780">
    <property type="entry name" value="Glyco_hydro_b"/>
</dbReference>
<comment type="pathway">
    <text evidence="2">Glycan metabolism; L-arabinan degradation.</text>
</comment>
<evidence type="ECO:0000313" key="10">
    <source>
        <dbReference type="Proteomes" id="UP000054166"/>
    </source>
</evidence>
<accession>A0A0C3EHQ2</accession>
<dbReference type="EMBL" id="KN833158">
    <property type="protein sequence ID" value="KIM72150.1"/>
    <property type="molecule type" value="Genomic_DNA"/>
</dbReference>
<dbReference type="Gene3D" id="2.60.40.1180">
    <property type="entry name" value="Golgi alpha-mannosidase II"/>
    <property type="match status" value="1"/>
</dbReference>
<evidence type="ECO:0000256" key="6">
    <source>
        <dbReference type="ARBA" id="ARBA00022801"/>
    </source>
</evidence>
<evidence type="ECO:0000256" key="7">
    <source>
        <dbReference type="ARBA" id="ARBA00023180"/>
    </source>
</evidence>
<dbReference type="InterPro" id="IPR010720">
    <property type="entry name" value="Alpha-L-AF_C"/>
</dbReference>
<dbReference type="Proteomes" id="UP000054166">
    <property type="component" value="Unassembled WGS sequence"/>
</dbReference>
<dbReference type="AlphaFoldDB" id="A0A0C3EHQ2"/>
<dbReference type="Pfam" id="PF06964">
    <property type="entry name" value="Alpha-L-AF_C"/>
    <property type="match status" value="1"/>
</dbReference>
<dbReference type="SUPFAM" id="SSF51445">
    <property type="entry name" value="(Trans)glycosidases"/>
    <property type="match status" value="1"/>
</dbReference>
<proteinExistence type="inferred from homology"/>
<feature type="domain" description="Alpha-L-arabinofuranosidase C-terminal" evidence="8">
    <location>
        <begin position="471"/>
        <end position="638"/>
    </location>
</feature>
<keyword evidence="6 9" id="KW-0378">Hydrolase</keyword>
<evidence type="ECO:0000256" key="3">
    <source>
        <dbReference type="ARBA" id="ARBA00007186"/>
    </source>
</evidence>
<dbReference type="EC" id="3.2.1.55" evidence="4"/>
<dbReference type="PANTHER" id="PTHR31776:SF0">
    <property type="entry name" value="ALPHA-L-ARABINOFURANOSIDASE 1"/>
    <property type="match status" value="1"/>
</dbReference>
<dbReference type="Gene3D" id="2.60.120.260">
    <property type="entry name" value="Galactose-binding domain-like"/>
    <property type="match status" value="1"/>
</dbReference>
<dbReference type="InterPro" id="IPR051563">
    <property type="entry name" value="Glycosyl_Hydrolase_51"/>
</dbReference>
<dbReference type="OrthoDB" id="406864at2759"/>